<reference evidence="2" key="1">
    <citation type="submission" date="2013-07" db="EMBL/GenBank/DDBJ databases">
        <title>The Genome Sequence of Cryptococcus dejecticola CBS10117.</title>
        <authorList>
            <consortium name="The Broad Institute Genome Sequencing Platform"/>
            <person name="Cuomo C."/>
            <person name="Litvintseva A."/>
            <person name="Chen Y."/>
            <person name="Heitman J."/>
            <person name="Sun S."/>
            <person name="Springer D."/>
            <person name="Dromer F."/>
            <person name="Young S.K."/>
            <person name="Zeng Q."/>
            <person name="Gargeya S."/>
            <person name="Fitzgerald M."/>
            <person name="Abouelleil A."/>
            <person name="Alvarado L."/>
            <person name="Berlin A.M."/>
            <person name="Chapman S.B."/>
            <person name="Dewar J."/>
            <person name="Goldberg J."/>
            <person name="Griggs A."/>
            <person name="Gujja S."/>
            <person name="Hansen M."/>
            <person name="Howarth C."/>
            <person name="Imamovic A."/>
            <person name="Larimer J."/>
            <person name="McCowan C."/>
            <person name="Murphy C."/>
            <person name="Pearson M."/>
            <person name="Priest M."/>
            <person name="Roberts A."/>
            <person name="Saif S."/>
            <person name="Shea T."/>
            <person name="Sykes S."/>
            <person name="Wortman J."/>
            <person name="Nusbaum C."/>
            <person name="Birren B."/>
        </authorList>
    </citation>
    <scope>NUCLEOTIDE SEQUENCE [LARGE SCALE GENOMIC DNA]</scope>
    <source>
        <strain evidence="2">CBS 10117</strain>
    </source>
</reference>
<dbReference type="VEuPathDB" id="FungiDB:I303_00963"/>
<evidence type="ECO:0000313" key="2">
    <source>
        <dbReference type="EMBL" id="OBR89141.1"/>
    </source>
</evidence>
<protein>
    <submittedName>
        <fullName evidence="2">Uncharacterized protein</fullName>
    </submittedName>
</protein>
<dbReference type="EMBL" id="KI894027">
    <property type="protein sequence ID" value="OBR89141.1"/>
    <property type="molecule type" value="Genomic_DNA"/>
</dbReference>
<name>A0A1A6AGG5_9TREE</name>
<feature type="compositionally biased region" description="Basic and acidic residues" evidence="1">
    <location>
        <begin position="59"/>
        <end position="69"/>
    </location>
</feature>
<dbReference type="OrthoDB" id="2564785at2759"/>
<proteinExistence type="predicted"/>
<sequence length="142" mass="15562">MKRSYSSDEDDSSPPTTPSPSTPHHMIPKTTTEEIKPKVASTPKKKTKGTHTSKSPMTPKKETGSKDKNNAATSPCTPDKKEKFMERIFTLGLKACNHEEICQEVGQNTHSFGLTKVQFSNATQAGKRGNLRDKACKGIRGD</sequence>
<dbReference type="AlphaFoldDB" id="A0A1A6AGG5"/>
<organism evidence="2">
    <name type="scientific">Kwoniella dejecticola CBS 10117</name>
    <dbReference type="NCBI Taxonomy" id="1296121"/>
    <lineage>
        <taxon>Eukaryota</taxon>
        <taxon>Fungi</taxon>
        <taxon>Dikarya</taxon>
        <taxon>Basidiomycota</taxon>
        <taxon>Agaricomycotina</taxon>
        <taxon>Tremellomycetes</taxon>
        <taxon>Tremellales</taxon>
        <taxon>Cryptococcaceae</taxon>
        <taxon>Kwoniella</taxon>
    </lineage>
</organism>
<feature type="region of interest" description="Disordered" evidence="1">
    <location>
        <begin position="1"/>
        <end position="80"/>
    </location>
</feature>
<gene>
    <name evidence="2" type="ORF">I303_00963</name>
</gene>
<evidence type="ECO:0000256" key="1">
    <source>
        <dbReference type="SAM" id="MobiDB-lite"/>
    </source>
</evidence>
<accession>A0A1A6AGG5</accession>